<organism evidence="2">
    <name type="scientific">Solanum chacoense</name>
    <name type="common">Chaco potato</name>
    <dbReference type="NCBI Taxonomy" id="4108"/>
    <lineage>
        <taxon>Eukaryota</taxon>
        <taxon>Viridiplantae</taxon>
        <taxon>Streptophyta</taxon>
        <taxon>Embryophyta</taxon>
        <taxon>Tracheophyta</taxon>
        <taxon>Spermatophyta</taxon>
        <taxon>Magnoliopsida</taxon>
        <taxon>eudicotyledons</taxon>
        <taxon>Gunneridae</taxon>
        <taxon>Pentapetalae</taxon>
        <taxon>asterids</taxon>
        <taxon>lamiids</taxon>
        <taxon>Solanales</taxon>
        <taxon>Solanaceae</taxon>
        <taxon>Solanoideae</taxon>
        <taxon>Solaneae</taxon>
        <taxon>Solanum</taxon>
    </lineage>
</organism>
<feature type="transmembrane region" description="Helical" evidence="1">
    <location>
        <begin position="42"/>
        <end position="61"/>
    </location>
</feature>
<evidence type="ECO:0000256" key="1">
    <source>
        <dbReference type="SAM" id="Phobius"/>
    </source>
</evidence>
<dbReference type="EMBL" id="GEDG01027199">
    <property type="protein sequence ID" value="JAP14005.1"/>
    <property type="molecule type" value="Transcribed_RNA"/>
</dbReference>
<keyword evidence="1" id="KW-1133">Transmembrane helix</keyword>
<proteinExistence type="predicted"/>
<keyword evidence="1" id="KW-0472">Membrane</keyword>
<accession>A0A0V0H0U2</accession>
<keyword evidence="1" id="KW-0812">Transmembrane</keyword>
<name>A0A0V0H0U2_SOLCH</name>
<protein>
    <submittedName>
        <fullName evidence="2">Putative ovule protein</fullName>
    </submittedName>
</protein>
<reference evidence="2" key="1">
    <citation type="submission" date="2015-12" db="EMBL/GenBank/DDBJ databases">
        <title>Gene expression during late stages of embryo sac development: a critical building block for successful pollen-pistil interactions.</title>
        <authorList>
            <person name="Liu Y."/>
            <person name="Joly V."/>
            <person name="Sabar M."/>
            <person name="Matton D.P."/>
        </authorList>
    </citation>
    <scope>NUCLEOTIDE SEQUENCE</scope>
</reference>
<sequence>MLKVKLKELHPNLCGVDTLEGKKSQMFSNAKRAAARRLRFSALIYFILAREISLILFKLFTSTRLLRRAAMQLLLPLSQRSQELQN</sequence>
<dbReference type="AlphaFoldDB" id="A0A0V0H0U2"/>
<evidence type="ECO:0000313" key="2">
    <source>
        <dbReference type="EMBL" id="JAP14005.1"/>
    </source>
</evidence>